<comment type="caution">
    <text evidence="3">The sequence shown here is derived from an EMBL/GenBank/DDBJ whole genome shotgun (WGS) entry which is preliminary data.</text>
</comment>
<dbReference type="InterPro" id="IPR046020">
    <property type="entry name" value="DUF5977"/>
</dbReference>
<proteinExistence type="predicted"/>
<evidence type="ECO:0000259" key="2">
    <source>
        <dbReference type="Pfam" id="PF19404"/>
    </source>
</evidence>
<keyword evidence="4" id="KW-1185">Reference proteome</keyword>
<feature type="domain" description="DUF5977" evidence="2">
    <location>
        <begin position="90"/>
        <end position="152"/>
    </location>
</feature>
<dbReference type="RefSeq" id="WP_108688616.1">
    <property type="nucleotide sequence ID" value="NZ_QCYK01000003.1"/>
</dbReference>
<keyword evidence="1" id="KW-0732">Signal</keyword>
<feature type="chain" id="PRO_5015525833" description="DUF5977 domain-containing protein" evidence="1">
    <location>
        <begin position="20"/>
        <end position="213"/>
    </location>
</feature>
<reference evidence="3 4" key="1">
    <citation type="submission" date="2018-04" db="EMBL/GenBank/DDBJ databases">
        <title>Chitinophaga fuyangensis sp. nov., isolated from soil in a chemical factory.</title>
        <authorList>
            <person name="Chen K."/>
        </authorList>
    </citation>
    <scope>NUCLEOTIDE SEQUENCE [LARGE SCALE GENOMIC DNA]</scope>
    <source>
        <strain evidence="3 4">LY-1</strain>
    </source>
</reference>
<feature type="signal peptide" evidence="1">
    <location>
        <begin position="1"/>
        <end position="19"/>
    </location>
</feature>
<evidence type="ECO:0000256" key="1">
    <source>
        <dbReference type="SAM" id="SignalP"/>
    </source>
</evidence>
<evidence type="ECO:0000313" key="4">
    <source>
        <dbReference type="Proteomes" id="UP000244450"/>
    </source>
</evidence>
<dbReference type="Pfam" id="PF19404">
    <property type="entry name" value="DUF5977"/>
    <property type="match status" value="1"/>
</dbReference>
<protein>
    <recommendedName>
        <fullName evidence="2">DUF5977 domain-containing protein</fullName>
    </recommendedName>
</protein>
<dbReference type="AlphaFoldDB" id="A0A2T7BCR8"/>
<accession>A0A2T7BCR8</accession>
<name>A0A2T7BCR8_9BACT</name>
<evidence type="ECO:0000313" key="3">
    <source>
        <dbReference type="EMBL" id="PUZ22872.1"/>
    </source>
</evidence>
<dbReference type="Proteomes" id="UP000244450">
    <property type="component" value="Unassembled WGS sequence"/>
</dbReference>
<organism evidence="3 4">
    <name type="scientific">Chitinophaga parva</name>
    <dbReference type="NCBI Taxonomy" id="2169414"/>
    <lineage>
        <taxon>Bacteria</taxon>
        <taxon>Pseudomonadati</taxon>
        <taxon>Bacteroidota</taxon>
        <taxon>Chitinophagia</taxon>
        <taxon>Chitinophagales</taxon>
        <taxon>Chitinophagaceae</taxon>
        <taxon>Chitinophaga</taxon>
    </lineage>
</organism>
<gene>
    <name evidence="3" type="ORF">DCC81_20850</name>
</gene>
<dbReference type="OrthoDB" id="680438at2"/>
<dbReference type="EMBL" id="QCYK01000003">
    <property type="protein sequence ID" value="PUZ22872.1"/>
    <property type="molecule type" value="Genomic_DNA"/>
</dbReference>
<sequence>MKLFLLVILNFFFTLSAIAQINAPNQLVPHSAIYSNVTSGRFQKKTTGTLPNDNQCVTTSEVKTLVWLQESYLPATANQLPTWQQLVPYFANTMQTQTFQKTCAAGYTGSYVIDTIPAGTYVDSTLANANAKALADLAANGQNNANNKGTCTTTCVGVDKKMINGVCETAVRTCVQSLTVTATKYQNTYHYTWSDGSISDDFTVTESQPCIMQ</sequence>